<comment type="similarity">
    <text evidence="2">Belongs to the glycosyl hydrolase 3 family.</text>
</comment>
<dbReference type="InterPro" id="IPR001764">
    <property type="entry name" value="Glyco_hydro_3_N"/>
</dbReference>
<evidence type="ECO:0000256" key="5">
    <source>
        <dbReference type="ARBA" id="ARBA00023295"/>
    </source>
</evidence>
<dbReference type="Pfam" id="PF00933">
    <property type="entry name" value="Glyco_hydro_3"/>
    <property type="match status" value="1"/>
</dbReference>
<dbReference type="PANTHER" id="PTHR30480:SF13">
    <property type="entry name" value="BETA-HEXOSAMINIDASE"/>
    <property type="match status" value="1"/>
</dbReference>
<accession>A0A7T7XNU2</accession>
<dbReference type="RefSeq" id="WP_215626961.1">
    <property type="nucleotide sequence ID" value="NZ_CP067089.2"/>
</dbReference>
<evidence type="ECO:0000259" key="6">
    <source>
        <dbReference type="Pfam" id="PF00933"/>
    </source>
</evidence>
<evidence type="ECO:0000313" key="8">
    <source>
        <dbReference type="Proteomes" id="UP000595917"/>
    </source>
</evidence>
<proteinExistence type="inferred from homology"/>
<dbReference type="KEGG" id="bhc:JFL75_01695"/>
<feature type="domain" description="Glycoside hydrolase family 3 N-terminal" evidence="6">
    <location>
        <begin position="59"/>
        <end position="367"/>
    </location>
</feature>
<dbReference type="InterPro" id="IPR036881">
    <property type="entry name" value="Glyco_hydro_3_C_sf"/>
</dbReference>
<protein>
    <recommendedName>
        <fullName evidence="3">beta-N-acetylhexosaminidase</fullName>
        <ecNumber evidence="3">3.2.1.52</ecNumber>
    </recommendedName>
</protein>
<reference evidence="7" key="1">
    <citation type="submission" date="2021-01" db="EMBL/GenBank/DDBJ databases">
        <title>Description of Breznakiella homolactica.</title>
        <authorList>
            <person name="Song Y."/>
            <person name="Brune A."/>
        </authorList>
    </citation>
    <scope>NUCLEOTIDE SEQUENCE</scope>
    <source>
        <strain evidence="7">RmG30</strain>
    </source>
</reference>
<dbReference type="PRINTS" id="PR00133">
    <property type="entry name" value="GLHYDRLASE3"/>
</dbReference>
<dbReference type="InterPro" id="IPR050226">
    <property type="entry name" value="NagZ_Beta-hexosaminidase"/>
</dbReference>
<dbReference type="SUPFAM" id="SSF51445">
    <property type="entry name" value="(Trans)glycosidases"/>
    <property type="match status" value="1"/>
</dbReference>
<dbReference type="AlphaFoldDB" id="A0A7T7XNU2"/>
<dbReference type="Proteomes" id="UP000595917">
    <property type="component" value="Chromosome"/>
</dbReference>
<dbReference type="Gene3D" id="3.40.50.1700">
    <property type="entry name" value="Glycoside hydrolase family 3 C-terminal domain"/>
    <property type="match status" value="1"/>
</dbReference>
<name>A0A7T7XNU2_9SPIR</name>
<dbReference type="EC" id="3.2.1.52" evidence="3"/>
<dbReference type="InterPro" id="IPR036962">
    <property type="entry name" value="Glyco_hydro_3_N_sf"/>
</dbReference>
<dbReference type="GO" id="GO:0009254">
    <property type="term" value="P:peptidoglycan turnover"/>
    <property type="evidence" value="ECO:0007669"/>
    <property type="project" value="TreeGrafter"/>
</dbReference>
<evidence type="ECO:0000313" key="7">
    <source>
        <dbReference type="EMBL" id="QQO09658.1"/>
    </source>
</evidence>
<dbReference type="EMBL" id="CP067089">
    <property type="protein sequence ID" value="QQO09658.1"/>
    <property type="molecule type" value="Genomic_DNA"/>
</dbReference>
<dbReference type="InterPro" id="IPR017853">
    <property type="entry name" value="GH"/>
</dbReference>
<evidence type="ECO:0000256" key="2">
    <source>
        <dbReference type="ARBA" id="ARBA00005336"/>
    </source>
</evidence>
<sequence length="560" mass="60694">MIPRRFLVIPVLLCLAGTLFGLDFNSPGTPEELSRALVDEMTDEEALAQTFMLGWVGATPSPLIMDWIRDRNIGGVKIFGWNTDNTLQLAETVGNLQEKALEGRLGIPLFVATDQEGGWIRHVKGATSETPGNMAIGASGYPMDAYYSGYYIGRELALLGINMNFAPTVDLYTNRDSTLIGSRAFGDDPVKAGILGAAFVKGHRDAGVIATAKHYPGHGDTDLDSHGVLPKIDASFDVLWNRELVPYRMLSKEGIPAIMSGHLAFPMTPSGSTPASLSSWFLKDILRDKIGFTGLVITDDLMMNGATMSAGSLSRAAKEALLAGNDIVMLSKTPNMNDVIWRYLAASMETDAVFRECVRDAARRILKAKLEFLRGGTAVAYIPDLDKVRTGIPDPEGSAFFLDLAARSVTLVESPGDDSVFPLLPEDAGSVLLAGQFREFFSAGKAAFPDALSYWYSPSQGTAEMLRYARQADTIIFCLSDEAGLRVLQNLRSLGKRVVVFSVLSPVYLDTVPWIDGAVAVYSYAAESFIAGFSAILGRFPAKGTIPFPLHEPRWTDPHG</sequence>
<evidence type="ECO:0000256" key="4">
    <source>
        <dbReference type="ARBA" id="ARBA00022801"/>
    </source>
</evidence>
<keyword evidence="5" id="KW-0326">Glycosidase</keyword>
<evidence type="ECO:0000256" key="3">
    <source>
        <dbReference type="ARBA" id="ARBA00012663"/>
    </source>
</evidence>
<comment type="catalytic activity">
    <reaction evidence="1">
        <text>Hydrolysis of terminal non-reducing N-acetyl-D-hexosamine residues in N-acetyl-beta-D-hexosaminides.</text>
        <dbReference type="EC" id="3.2.1.52"/>
    </reaction>
</comment>
<dbReference type="GO" id="GO:0004563">
    <property type="term" value="F:beta-N-acetylhexosaminidase activity"/>
    <property type="evidence" value="ECO:0007669"/>
    <property type="project" value="UniProtKB-EC"/>
</dbReference>
<dbReference type="PANTHER" id="PTHR30480">
    <property type="entry name" value="BETA-HEXOSAMINIDASE-RELATED"/>
    <property type="match status" value="1"/>
</dbReference>
<keyword evidence="4 7" id="KW-0378">Hydrolase</keyword>
<dbReference type="GO" id="GO:0005975">
    <property type="term" value="P:carbohydrate metabolic process"/>
    <property type="evidence" value="ECO:0007669"/>
    <property type="project" value="InterPro"/>
</dbReference>
<organism evidence="7 8">
    <name type="scientific">Breznakiella homolactica</name>
    <dbReference type="NCBI Taxonomy" id="2798577"/>
    <lineage>
        <taxon>Bacteria</taxon>
        <taxon>Pseudomonadati</taxon>
        <taxon>Spirochaetota</taxon>
        <taxon>Spirochaetia</taxon>
        <taxon>Spirochaetales</taxon>
        <taxon>Breznakiellaceae</taxon>
        <taxon>Breznakiella</taxon>
    </lineage>
</organism>
<dbReference type="Gene3D" id="3.20.20.300">
    <property type="entry name" value="Glycoside hydrolase, family 3, N-terminal domain"/>
    <property type="match status" value="1"/>
</dbReference>
<keyword evidence="8" id="KW-1185">Reference proteome</keyword>
<gene>
    <name evidence="7" type="ORF">JFL75_01695</name>
</gene>
<evidence type="ECO:0000256" key="1">
    <source>
        <dbReference type="ARBA" id="ARBA00001231"/>
    </source>
</evidence>